<proteinExistence type="predicted"/>
<dbReference type="Proteomes" id="UP000266861">
    <property type="component" value="Unassembled WGS sequence"/>
</dbReference>
<evidence type="ECO:0000313" key="1">
    <source>
        <dbReference type="EMBL" id="RHZ78907.1"/>
    </source>
</evidence>
<dbReference type="EMBL" id="PQFF01000146">
    <property type="protein sequence ID" value="RHZ78907.1"/>
    <property type="molecule type" value="Genomic_DNA"/>
</dbReference>
<gene>
    <name evidence="1" type="ORF">Glove_155g52</name>
</gene>
<protein>
    <submittedName>
        <fullName evidence="1">Uncharacterized protein</fullName>
    </submittedName>
</protein>
<evidence type="ECO:0000313" key="2">
    <source>
        <dbReference type="Proteomes" id="UP000266861"/>
    </source>
</evidence>
<organism evidence="1 2">
    <name type="scientific">Diversispora epigaea</name>
    <dbReference type="NCBI Taxonomy" id="1348612"/>
    <lineage>
        <taxon>Eukaryota</taxon>
        <taxon>Fungi</taxon>
        <taxon>Fungi incertae sedis</taxon>
        <taxon>Mucoromycota</taxon>
        <taxon>Glomeromycotina</taxon>
        <taxon>Glomeromycetes</taxon>
        <taxon>Diversisporales</taxon>
        <taxon>Diversisporaceae</taxon>
        <taxon>Diversispora</taxon>
    </lineage>
</organism>
<sequence length="123" mass="14828">MYDNNFQNIEHISDGDRESLYSAAELKNGIKWKRNFIKQDWRYRLTGYKVALKEIKEDIVEFLKVIKTVKSNESISIYILWNFKKSFYTKLMDSFDDDLHNFLTKTFWDLVWETKLDILLSIA</sequence>
<reference evidence="1 2" key="1">
    <citation type="submission" date="2018-08" db="EMBL/GenBank/DDBJ databases">
        <title>Genome and evolution of the arbuscular mycorrhizal fungus Diversispora epigaea (formerly Glomus versiforme) and its bacterial endosymbionts.</title>
        <authorList>
            <person name="Sun X."/>
            <person name="Fei Z."/>
            <person name="Harrison M."/>
        </authorList>
    </citation>
    <scope>NUCLEOTIDE SEQUENCE [LARGE SCALE GENOMIC DNA]</scope>
    <source>
        <strain evidence="1 2">IT104</strain>
    </source>
</reference>
<dbReference type="AlphaFoldDB" id="A0A397IV52"/>
<name>A0A397IV52_9GLOM</name>
<comment type="caution">
    <text evidence="1">The sequence shown here is derived from an EMBL/GenBank/DDBJ whole genome shotgun (WGS) entry which is preliminary data.</text>
</comment>
<keyword evidence="2" id="KW-1185">Reference proteome</keyword>
<accession>A0A397IV52</accession>